<accession>A0ABY2N5V4</accession>
<dbReference type="Proteomes" id="UP000297422">
    <property type="component" value="Unassembled WGS sequence"/>
</dbReference>
<evidence type="ECO:0000313" key="2">
    <source>
        <dbReference type="Proteomes" id="UP000297422"/>
    </source>
</evidence>
<organism evidence="1 2">
    <name type="scientific">Leptospira stimsonii</name>
    <dbReference type="NCBI Taxonomy" id="2202203"/>
    <lineage>
        <taxon>Bacteria</taxon>
        <taxon>Pseudomonadati</taxon>
        <taxon>Spirochaetota</taxon>
        <taxon>Spirochaetia</taxon>
        <taxon>Leptospirales</taxon>
        <taxon>Leptospiraceae</taxon>
        <taxon>Leptospira</taxon>
    </lineage>
</organism>
<dbReference type="EMBL" id="RQGT01000054">
    <property type="protein sequence ID" value="TGM17455.1"/>
    <property type="molecule type" value="Genomic_DNA"/>
</dbReference>
<sequence>MSSGTDFDYFLPSSNLEGATVSSQFGRIDKGISVPMGTFEIEIVEGGYKLKMNHVETSKLRTGVYRFDVLVRRSDPLQKGGYRHDIEYFGTVMVG</sequence>
<proteinExistence type="predicted"/>
<protein>
    <submittedName>
        <fullName evidence="1">Uncharacterized protein</fullName>
    </submittedName>
</protein>
<reference evidence="2" key="1">
    <citation type="journal article" date="2019" name="PLoS Negl. Trop. Dis.">
        <title>Revisiting the worldwide diversity of Leptospira species in the environment.</title>
        <authorList>
            <person name="Vincent A.T."/>
            <person name="Schiettekatte O."/>
            <person name="Bourhy P."/>
            <person name="Veyrier F.J."/>
            <person name="Picardeau M."/>
        </authorList>
    </citation>
    <scope>NUCLEOTIDE SEQUENCE [LARGE SCALE GENOMIC DNA]</scope>
    <source>
        <strain evidence="2">201702407</strain>
    </source>
</reference>
<comment type="caution">
    <text evidence="1">The sequence shown here is derived from an EMBL/GenBank/DDBJ whole genome shotgun (WGS) entry which is preliminary data.</text>
</comment>
<evidence type="ECO:0000313" key="1">
    <source>
        <dbReference type="EMBL" id="TGM17455.1"/>
    </source>
</evidence>
<gene>
    <name evidence="1" type="ORF">EHQ90_07010</name>
</gene>
<name>A0ABY2N5V4_9LEPT</name>
<keyword evidence="2" id="KW-1185">Reference proteome</keyword>